<protein>
    <submittedName>
        <fullName evidence="2">D-aminoacylase</fullName>
    </submittedName>
</protein>
<dbReference type="GO" id="GO:0016812">
    <property type="term" value="F:hydrolase activity, acting on carbon-nitrogen (but not peptide) bonds, in cyclic amides"/>
    <property type="evidence" value="ECO:0007669"/>
    <property type="project" value="TreeGrafter"/>
</dbReference>
<dbReference type="OrthoDB" id="9775607at2"/>
<proteinExistence type="predicted"/>
<name>A0A540VEN9_9CHLR</name>
<evidence type="ECO:0000259" key="1">
    <source>
        <dbReference type="Pfam" id="PF07969"/>
    </source>
</evidence>
<dbReference type="InterPro" id="IPR023100">
    <property type="entry name" value="D-aminoacylase_insert_dom_sf"/>
</dbReference>
<dbReference type="SUPFAM" id="SSF51556">
    <property type="entry name" value="Metallo-dependent hydrolases"/>
    <property type="match status" value="1"/>
</dbReference>
<keyword evidence="3" id="KW-1185">Reference proteome</keyword>
<dbReference type="InterPro" id="IPR013108">
    <property type="entry name" value="Amidohydro_3"/>
</dbReference>
<feature type="domain" description="Amidohydrolase 3" evidence="1">
    <location>
        <begin position="422"/>
        <end position="497"/>
    </location>
</feature>
<dbReference type="RefSeq" id="WP_141611164.1">
    <property type="nucleotide sequence ID" value="NZ_VIGC02000022.1"/>
</dbReference>
<sequence>MFDLLIRNGTIIDGSGARRYQADVGIQGDTIAQIGDLREAPAHRTIDAAGKVVAPGFVDVHNHSDAWLLKTPHLVSKTAQGFTTEVIMADGISYAPVNAHTVRPWIYYLRALNALRQEEYTGWESLADYMATLAGRNVQNSIPHIPYANVRALVCGFGPAAPDDFQRRAIVAEIERGMEAGAVGLSTGLDYIVQCFASTDELVEACRPLAASQGLYVTHMRYKVGILRALEEAVEIGKRAGVPVHISHLKGGSPELTQAILDYIDRVAVNEVDFSFDVYPYMPGSTMLNYLLPYEVWVEGPLGVLPRLADPQVRAHFAQGLAFLDLEETYIAWVASKENSHHQGKSVAQYVDEVGRSPADALADLLIEENLAVLLVMHQGEDALIDPFLAHPCYMMGSDGIYHEDGGIHPRQYGSAPRLLGPCVREKGLFSLEEAIHKLSGRPAARFGLTRRGQVQEGWFADITIFDPEIIQDRATYGDPHQLPVGMEHVIVNGVPVIQHGAPVEPLPDPLPGRTLRFRG</sequence>
<dbReference type="AlphaFoldDB" id="A0A540VEN9"/>
<dbReference type="InParanoid" id="A0A540VEN9"/>
<gene>
    <name evidence="2" type="ORF">FKZ61_16055</name>
</gene>
<dbReference type="GO" id="GO:0005829">
    <property type="term" value="C:cytosol"/>
    <property type="evidence" value="ECO:0007669"/>
    <property type="project" value="TreeGrafter"/>
</dbReference>
<dbReference type="Pfam" id="PF07969">
    <property type="entry name" value="Amidohydro_3"/>
    <property type="match status" value="2"/>
</dbReference>
<accession>A0A540VEN9</accession>
<dbReference type="InterPro" id="IPR050378">
    <property type="entry name" value="Metallo-dep_Hydrolases_sf"/>
</dbReference>
<dbReference type="PANTHER" id="PTHR11647:SF1">
    <property type="entry name" value="COLLAPSIN RESPONSE MEDIATOR PROTEIN"/>
    <property type="match status" value="1"/>
</dbReference>
<evidence type="ECO:0000313" key="3">
    <source>
        <dbReference type="Proteomes" id="UP000317371"/>
    </source>
</evidence>
<dbReference type="EMBL" id="VIGC01000022">
    <property type="protein sequence ID" value="TQE94593.1"/>
    <property type="molecule type" value="Genomic_DNA"/>
</dbReference>
<reference evidence="2 3" key="1">
    <citation type="submission" date="2019-06" db="EMBL/GenBank/DDBJ databases">
        <title>Genome sequence of Litorilinea aerophila BAA-2444.</title>
        <authorList>
            <person name="Maclea K.S."/>
            <person name="Maurais E.G."/>
            <person name="Iannazzi L.C."/>
        </authorList>
    </citation>
    <scope>NUCLEOTIDE SEQUENCE [LARGE SCALE GENOMIC DNA]</scope>
    <source>
        <strain evidence="2 3">ATCC BAA-2444</strain>
    </source>
</reference>
<comment type="caution">
    <text evidence="2">The sequence shown here is derived from an EMBL/GenBank/DDBJ whole genome shotgun (WGS) entry which is preliminary data.</text>
</comment>
<dbReference type="Gene3D" id="3.30.1490.130">
    <property type="entry name" value="D-aminoacylase. Domain 3"/>
    <property type="match status" value="1"/>
</dbReference>
<organism evidence="2 3">
    <name type="scientific">Litorilinea aerophila</name>
    <dbReference type="NCBI Taxonomy" id="1204385"/>
    <lineage>
        <taxon>Bacteria</taxon>
        <taxon>Bacillati</taxon>
        <taxon>Chloroflexota</taxon>
        <taxon>Caldilineae</taxon>
        <taxon>Caldilineales</taxon>
        <taxon>Caldilineaceae</taxon>
        <taxon>Litorilinea</taxon>
    </lineage>
</organism>
<dbReference type="PANTHER" id="PTHR11647">
    <property type="entry name" value="HYDRANTOINASE/DIHYDROPYRIMIDINASE FAMILY MEMBER"/>
    <property type="match status" value="1"/>
</dbReference>
<dbReference type="Proteomes" id="UP000317371">
    <property type="component" value="Unassembled WGS sequence"/>
</dbReference>
<dbReference type="CDD" id="cd01297">
    <property type="entry name" value="D-aminoacylase"/>
    <property type="match status" value="1"/>
</dbReference>
<dbReference type="InterPro" id="IPR011059">
    <property type="entry name" value="Metal-dep_hydrolase_composite"/>
</dbReference>
<dbReference type="Gene3D" id="2.30.40.10">
    <property type="entry name" value="Urease, subunit C, domain 1"/>
    <property type="match status" value="1"/>
</dbReference>
<dbReference type="InterPro" id="IPR032466">
    <property type="entry name" value="Metal_Hydrolase"/>
</dbReference>
<dbReference type="SUPFAM" id="SSF51338">
    <property type="entry name" value="Composite domain of metallo-dependent hydrolases"/>
    <property type="match status" value="1"/>
</dbReference>
<evidence type="ECO:0000313" key="2">
    <source>
        <dbReference type="EMBL" id="TQE94593.1"/>
    </source>
</evidence>
<dbReference type="GO" id="GO:0016811">
    <property type="term" value="F:hydrolase activity, acting on carbon-nitrogen (but not peptide) bonds, in linear amides"/>
    <property type="evidence" value="ECO:0007669"/>
    <property type="project" value="InterPro"/>
</dbReference>
<dbReference type="Gene3D" id="3.20.20.140">
    <property type="entry name" value="Metal-dependent hydrolases"/>
    <property type="match status" value="1"/>
</dbReference>
<feature type="domain" description="Amidohydrolase 3" evidence="1">
    <location>
        <begin position="44"/>
        <end position="250"/>
    </location>
</feature>